<evidence type="ECO:0000313" key="1">
    <source>
        <dbReference type="EMBL" id="KAK3048273.1"/>
    </source>
</evidence>
<dbReference type="EMBL" id="JAWDJX010000051">
    <property type="protein sequence ID" value="KAK3048273.1"/>
    <property type="molecule type" value="Genomic_DNA"/>
</dbReference>
<gene>
    <name evidence="1" type="ORF">LTR09_010435</name>
</gene>
<protein>
    <submittedName>
        <fullName evidence="1">Uncharacterized protein</fullName>
    </submittedName>
</protein>
<dbReference type="AlphaFoldDB" id="A0AAJ0DE30"/>
<organism evidence="1 2">
    <name type="scientific">Extremus antarcticus</name>
    <dbReference type="NCBI Taxonomy" id="702011"/>
    <lineage>
        <taxon>Eukaryota</taxon>
        <taxon>Fungi</taxon>
        <taxon>Dikarya</taxon>
        <taxon>Ascomycota</taxon>
        <taxon>Pezizomycotina</taxon>
        <taxon>Dothideomycetes</taxon>
        <taxon>Dothideomycetidae</taxon>
        <taxon>Mycosphaerellales</taxon>
        <taxon>Extremaceae</taxon>
        <taxon>Extremus</taxon>
    </lineage>
</organism>
<accession>A0AAJ0DE30</accession>
<comment type="caution">
    <text evidence="1">The sequence shown here is derived from an EMBL/GenBank/DDBJ whole genome shotgun (WGS) entry which is preliminary data.</text>
</comment>
<name>A0AAJ0DE30_9PEZI</name>
<dbReference type="Proteomes" id="UP001271007">
    <property type="component" value="Unassembled WGS sequence"/>
</dbReference>
<reference evidence="1" key="1">
    <citation type="submission" date="2023-04" db="EMBL/GenBank/DDBJ databases">
        <title>Black Yeasts Isolated from many extreme environments.</title>
        <authorList>
            <person name="Coleine C."/>
            <person name="Stajich J.E."/>
            <person name="Selbmann L."/>
        </authorList>
    </citation>
    <scope>NUCLEOTIDE SEQUENCE</scope>
    <source>
        <strain evidence="1">CCFEE 5312</strain>
    </source>
</reference>
<proteinExistence type="predicted"/>
<keyword evidence="2" id="KW-1185">Reference proteome</keyword>
<sequence length="161" mass="17322">MDVDDNGVEIDELVEVGTANAMFDVVDEVPWTTDPLVLRDHVRVPVYEPVRVRDASLEGGDTVFDNVSVPVAESLVVGPEAEAVSDDVEAELAPGLPADKVENEVVASLDERVAVVEPPNCDWLELDEEPIELDWPAEGTPAVGFVEVVPADCPLLEAAEH</sequence>
<evidence type="ECO:0000313" key="2">
    <source>
        <dbReference type="Proteomes" id="UP001271007"/>
    </source>
</evidence>